<dbReference type="InterPro" id="IPR025699">
    <property type="entry name" value="ABC2_memb-like"/>
</dbReference>
<dbReference type="RefSeq" id="WP_034224202.1">
    <property type="nucleotide sequence ID" value="NZ_AVCJ01000023.1"/>
</dbReference>
<keyword evidence="1" id="KW-0812">Transmembrane</keyword>
<dbReference type="EMBL" id="AVCJ01000023">
    <property type="protein sequence ID" value="KFL36212.1"/>
    <property type="molecule type" value="Genomic_DNA"/>
</dbReference>
<feature type="transmembrane region" description="Helical" evidence="1">
    <location>
        <begin position="23"/>
        <end position="40"/>
    </location>
</feature>
<evidence type="ECO:0000313" key="2">
    <source>
        <dbReference type="EMBL" id="KFL36212.1"/>
    </source>
</evidence>
<feature type="transmembrane region" description="Helical" evidence="1">
    <location>
        <begin position="46"/>
        <end position="65"/>
    </location>
</feature>
<gene>
    <name evidence="2" type="ORF">N788_04810</name>
</gene>
<reference evidence="2 3" key="2">
    <citation type="journal article" date="2015" name="Stand. Genomic Sci.">
        <title>High quality draft genomic sequence of Arenimonas donghaensis DSM 18148(T).</title>
        <authorList>
            <person name="Chen F."/>
            <person name="Wang H."/>
            <person name="Cao Y."/>
            <person name="Li X."/>
            <person name="Wang G."/>
        </authorList>
    </citation>
    <scope>NUCLEOTIDE SEQUENCE [LARGE SCALE GENOMIC DNA]</scope>
    <source>
        <strain evidence="2 3">HO3-R19</strain>
    </source>
</reference>
<accession>A0A087MH59</accession>
<dbReference type="Pfam" id="PF13346">
    <property type="entry name" value="ABC2_membrane_5"/>
    <property type="match status" value="1"/>
</dbReference>
<name>A0A087MH59_9GAMM</name>
<sequence length="225" mass="24349">MSLNIPVIRLLVVKDWQLFQKQLALYVLAGLVALCFLGLAKPWAFYVGSLMLIIVMVSIACFSIATSLMNERKEKTLAFVMSLPVSPLDFTVAKLVGNLVTFAAPFLVILGGTVAVVLFTPLPDGLVVYSLLIFAYILFAFCVSLAVAMSVESEGWATFAMIGSMVMINPFIMGMSQITEINDRVSVDAIVWTPEALAVLATLLGLGAAILGITTWVQARKPAFY</sequence>
<evidence type="ECO:0000313" key="3">
    <source>
        <dbReference type="Proteomes" id="UP000029085"/>
    </source>
</evidence>
<dbReference type="OrthoDB" id="128948at2"/>
<feature type="transmembrane region" description="Helical" evidence="1">
    <location>
        <begin position="155"/>
        <end position="175"/>
    </location>
</feature>
<dbReference type="Proteomes" id="UP000029085">
    <property type="component" value="Unassembled WGS sequence"/>
</dbReference>
<organism evidence="2 3">
    <name type="scientific">Arenimonas donghaensis DSM 18148 = HO3-R19</name>
    <dbReference type="NCBI Taxonomy" id="1121014"/>
    <lineage>
        <taxon>Bacteria</taxon>
        <taxon>Pseudomonadati</taxon>
        <taxon>Pseudomonadota</taxon>
        <taxon>Gammaproteobacteria</taxon>
        <taxon>Lysobacterales</taxon>
        <taxon>Lysobacteraceae</taxon>
        <taxon>Arenimonas</taxon>
    </lineage>
</organism>
<keyword evidence="1" id="KW-1133">Transmembrane helix</keyword>
<feature type="transmembrane region" description="Helical" evidence="1">
    <location>
        <begin position="102"/>
        <end position="119"/>
    </location>
</feature>
<dbReference type="PATRIC" id="fig|1121014.3.peg.1851"/>
<protein>
    <recommendedName>
        <fullName evidence="4">ABC-2 type transporter domain-containing protein</fullName>
    </recommendedName>
</protein>
<keyword evidence="3" id="KW-1185">Reference proteome</keyword>
<comment type="caution">
    <text evidence="2">The sequence shown here is derived from an EMBL/GenBank/DDBJ whole genome shotgun (WGS) entry which is preliminary data.</text>
</comment>
<evidence type="ECO:0000256" key="1">
    <source>
        <dbReference type="SAM" id="Phobius"/>
    </source>
</evidence>
<proteinExistence type="predicted"/>
<dbReference type="AlphaFoldDB" id="A0A087MH59"/>
<keyword evidence="1" id="KW-0472">Membrane</keyword>
<dbReference type="STRING" id="1121014.N788_04810"/>
<evidence type="ECO:0008006" key="4">
    <source>
        <dbReference type="Google" id="ProtNLM"/>
    </source>
</evidence>
<feature type="transmembrane region" description="Helical" evidence="1">
    <location>
        <begin position="196"/>
        <end position="217"/>
    </location>
</feature>
<feature type="transmembrane region" description="Helical" evidence="1">
    <location>
        <begin position="126"/>
        <end position="149"/>
    </location>
</feature>
<reference evidence="3" key="1">
    <citation type="submission" date="2013-08" db="EMBL/GenBank/DDBJ databases">
        <title>Genome sequencing of Arenimonas donghaensis.</title>
        <authorList>
            <person name="Chen F."/>
            <person name="Wang G."/>
        </authorList>
    </citation>
    <scope>NUCLEOTIDE SEQUENCE [LARGE SCALE GENOMIC DNA]</scope>
    <source>
        <strain evidence="3">HO3-R19</strain>
    </source>
</reference>